<keyword evidence="4" id="KW-1185">Reference proteome</keyword>
<dbReference type="AlphaFoldDB" id="A0AAD4X5J9"/>
<evidence type="ECO:0000259" key="2">
    <source>
        <dbReference type="Pfam" id="PF08158"/>
    </source>
</evidence>
<accession>A0AAD4X5J9</accession>
<dbReference type="EMBL" id="JAJJMB010016062">
    <property type="protein sequence ID" value="KAI3850094.1"/>
    <property type="molecule type" value="Genomic_DNA"/>
</dbReference>
<comment type="subcellular location">
    <subcellularLocation>
        <location evidence="1">Nucleus</location>
        <location evidence="1">Nucleolus</location>
    </subcellularLocation>
</comment>
<dbReference type="GO" id="GO:0042273">
    <property type="term" value="P:ribosomal large subunit biogenesis"/>
    <property type="evidence" value="ECO:0007669"/>
    <property type="project" value="UniProtKB-UniRule"/>
</dbReference>
<keyword evidence="1" id="KW-0813">Transport</keyword>
<dbReference type="PANTHER" id="PTHR12730">
    <property type="entry name" value="HSDA/SDA1-RELATED"/>
    <property type="match status" value="1"/>
</dbReference>
<sequence>MVPDSYKKIWDEIGETGTRLICTCFWLRQILRLLIEGTILVQGMLALNLRRRVWFDKRTANAICTACFHPSSKIMNAALSFLLGDGVDGNFKFVVVILVKVLVVTCS</sequence>
<evidence type="ECO:0000313" key="3">
    <source>
        <dbReference type="EMBL" id="KAI3850094.1"/>
    </source>
</evidence>
<keyword evidence="1" id="KW-0690">Ribosome biogenesis</keyword>
<dbReference type="Pfam" id="PF08158">
    <property type="entry name" value="SDA1_HEAT"/>
    <property type="match status" value="1"/>
</dbReference>
<evidence type="ECO:0000313" key="4">
    <source>
        <dbReference type="Proteomes" id="UP001202328"/>
    </source>
</evidence>
<keyword evidence="1" id="KW-0653">Protein transport</keyword>
<dbReference type="PANTHER" id="PTHR12730:SF0">
    <property type="entry name" value="PROTEIN SDA1 HOMOLOG"/>
    <property type="match status" value="1"/>
</dbReference>
<proteinExistence type="inferred from homology"/>
<dbReference type="Proteomes" id="UP001202328">
    <property type="component" value="Unassembled WGS sequence"/>
</dbReference>
<dbReference type="InterPro" id="IPR012977">
    <property type="entry name" value="SDA1_N"/>
</dbReference>
<dbReference type="GO" id="GO:0005730">
    <property type="term" value="C:nucleolus"/>
    <property type="evidence" value="ECO:0007669"/>
    <property type="project" value="UniProtKB-SubCell"/>
</dbReference>
<dbReference type="InterPro" id="IPR027312">
    <property type="entry name" value="Sda1"/>
</dbReference>
<protein>
    <recommendedName>
        <fullName evidence="1">Protein SDA1</fullName>
    </recommendedName>
</protein>
<feature type="domain" description="SDA1 N-terminal" evidence="2">
    <location>
        <begin position="50"/>
        <end position="85"/>
    </location>
</feature>
<reference evidence="3" key="1">
    <citation type="submission" date="2022-04" db="EMBL/GenBank/DDBJ databases">
        <title>A functionally conserved STORR gene fusion in Papaver species that diverged 16.8 million years ago.</title>
        <authorList>
            <person name="Catania T."/>
        </authorList>
    </citation>
    <scope>NUCLEOTIDE SEQUENCE</scope>
    <source>
        <strain evidence="3">S-188037</strain>
    </source>
</reference>
<comment type="caution">
    <text evidence="3">The sequence shown here is derived from an EMBL/GenBank/DDBJ whole genome shotgun (WGS) entry which is preliminary data.</text>
</comment>
<dbReference type="GO" id="GO:0000055">
    <property type="term" value="P:ribosomal large subunit export from nucleus"/>
    <property type="evidence" value="ECO:0007669"/>
    <property type="project" value="UniProtKB-UniRule"/>
</dbReference>
<organism evidence="3 4">
    <name type="scientific">Papaver atlanticum</name>
    <dbReference type="NCBI Taxonomy" id="357466"/>
    <lineage>
        <taxon>Eukaryota</taxon>
        <taxon>Viridiplantae</taxon>
        <taxon>Streptophyta</taxon>
        <taxon>Embryophyta</taxon>
        <taxon>Tracheophyta</taxon>
        <taxon>Spermatophyta</taxon>
        <taxon>Magnoliopsida</taxon>
        <taxon>Ranunculales</taxon>
        <taxon>Papaveraceae</taxon>
        <taxon>Papaveroideae</taxon>
        <taxon>Papaver</taxon>
    </lineage>
</organism>
<comment type="function">
    <text evidence="1">Required for 60S pre-ribosomal subunits export to the cytoplasm.</text>
</comment>
<comment type="similarity">
    <text evidence="1">Belongs to the SDA1 family.</text>
</comment>
<name>A0AAD4X5J9_9MAGN</name>
<gene>
    <name evidence="3" type="ORF">MKW98_001038</name>
</gene>
<keyword evidence="1" id="KW-0539">Nucleus</keyword>
<dbReference type="GO" id="GO:0015031">
    <property type="term" value="P:protein transport"/>
    <property type="evidence" value="ECO:0007669"/>
    <property type="project" value="UniProtKB-KW"/>
</dbReference>
<evidence type="ECO:0000256" key="1">
    <source>
        <dbReference type="RuleBase" id="RU365057"/>
    </source>
</evidence>